<dbReference type="InterPro" id="IPR003594">
    <property type="entry name" value="HATPase_dom"/>
</dbReference>
<sequence>MRSLSVTKLPTRVPCATPLAGALITLGCWGFVLRMTTPGDGTDVRYSRADWLPRGLGVDKWFPNAEGIGSGDVVVAIEGRPLDGGVGSVPDETLLAGATLRYRLVRDGVVREMELTLARPVLRQQLVDFSGPLLFLALLGLLALWLRARRPTAPLGTPLLLGFAGTFAWLVAGPVVGVTALDAATAGPLFWLYHAATLIGGTLAWGAMVALGLVPLRLAWRNTYKLLRTAAYAGPLAALALWTGGVLACAPPGMTAVGLIHAGQEAITVLCWMTAGYLAFEVYRRAPQHQRPSLRWVFGGGLLSGLGLFALWLVPDIVIGHRPTLVRWVGLAGLPILIGIIVAILRHHLYAIERVVSNVLWHALLASLLFACYLAAVTLAALTTPSGVLAAGGAATVTALLALPLQEALRRRLGSWFFGGREEPAEALRALGRALARIPSPQQTLSHVVVAVTQALRLPYAAIEIADSQAPGGYRTARFVGRPVGVCYTRPLRHHGRAVGRLIVSAREPDEPLSESDLDLLGEIADQLGAAVRSVALHQEVLRSRTYAVTVREDERRRLRRDLHDGLSPTLTGLSLKVEAALAWLDGPSADARLTNVRGLLREGAGGMRTAARGLRDLVDGLRPPALDALGLTGAIRRRAQDLTAGAASGLRVDISGPASDVPLPAAVEVAAFHIAVEALTNSVRHGRAAHCTVRIRLAPENPAPSTPDTVDDDGLPGVPRRLGIEVRDDGRGLPDVGDRTYIGFGLRSMRERAEELGGSCVVESAPDAGTVVRAVLPCGTDVEPAP</sequence>
<dbReference type="EMBL" id="BMQK01000019">
    <property type="protein sequence ID" value="GGQ82267.1"/>
    <property type="molecule type" value="Genomic_DNA"/>
</dbReference>
<dbReference type="Gene3D" id="1.20.5.1930">
    <property type="match status" value="1"/>
</dbReference>
<dbReference type="PANTHER" id="PTHR24421">
    <property type="entry name" value="NITRATE/NITRITE SENSOR PROTEIN NARX-RELATED"/>
    <property type="match status" value="1"/>
</dbReference>
<evidence type="ECO:0000256" key="4">
    <source>
        <dbReference type="SAM" id="MobiDB-lite"/>
    </source>
</evidence>
<dbReference type="PROSITE" id="PS50109">
    <property type="entry name" value="HIS_KIN"/>
    <property type="match status" value="1"/>
</dbReference>
<dbReference type="Pfam" id="PF07730">
    <property type="entry name" value="HisKA_3"/>
    <property type="match status" value="1"/>
</dbReference>
<feature type="transmembrane region" description="Helical" evidence="5">
    <location>
        <begin position="12"/>
        <end position="32"/>
    </location>
</feature>
<dbReference type="InterPro" id="IPR036890">
    <property type="entry name" value="HATPase_C_sf"/>
</dbReference>
<reference evidence="7" key="2">
    <citation type="submission" date="2020-09" db="EMBL/GenBank/DDBJ databases">
        <authorList>
            <person name="Sun Q."/>
            <person name="Ohkuma M."/>
        </authorList>
    </citation>
    <scope>NUCLEOTIDE SEQUENCE</scope>
    <source>
        <strain evidence="7">JCM 3131</strain>
    </source>
</reference>
<dbReference type="GO" id="GO:0046983">
    <property type="term" value="F:protein dimerization activity"/>
    <property type="evidence" value="ECO:0007669"/>
    <property type="project" value="InterPro"/>
</dbReference>
<dbReference type="CDD" id="cd16917">
    <property type="entry name" value="HATPase_UhpB-NarQ-NarX-like"/>
    <property type="match status" value="1"/>
</dbReference>
<keyword evidence="2" id="KW-0418">Kinase</keyword>
<comment type="caution">
    <text evidence="7">The sequence shown here is derived from an EMBL/GenBank/DDBJ whole genome shotgun (WGS) entry which is preliminary data.</text>
</comment>
<evidence type="ECO:0000256" key="2">
    <source>
        <dbReference type="ARBA" id="ARBA00022777"/>
    </source>
</evidence>
<evidence type="ECO:0000256" key="5">
    <source>
        <dbReference type="SAM" id="Phobius"/>
    </source>
</evidence>
<feature type="transmembrane region" description="Helical" evidence="5">
    <location>
        <begin position="129"/>
        <end position="146"/>
    </location>
</feature>
<dbReference type="InterPro" id="IPR011712">
    <property type="entry name" value="Sig_transdc_His_kin_sub3_dim/P"/>
</dbReference>
<evidence type="ECO:0000256" key="1">
    <source>
        <dbReference type="ARBA" id="ARBA00022679"/>
    </source>
</evidence>
<keyword evidence="3" id="KW-0902">Two-component regulatory system</keyword>
<dbReference type="Proteomes" id="UP000620156">
    <property type="component" value="Unassembled WGS sequence"/>
</dbReference>
<keyword evidence="5" id="KW-1133">Transmembrane helix</keyword>
<dbReference type="AlphaFoldDB" id="A0A918EYV8"/>
<protein>
    <recommendedName>
        <fullName evidence="6">Histidine kinase domain-containing protein</fullName>
    </recommendedName>
</protein>
<dbReference type="SMART" id="SM00387">
    <property type="entry name" value="HATPase_c"/>
    <property type="match status" value="1"/>
</dbReference>
<dbReference type="SUPFAM" id="SSF55874">
    <property type="entry name" value="ATPase domain of HSP90 chaperone/DNA topoisomerase II/histidine kinase"/>
    <property type="match status" value="1"/>
</dbReference>
<evidence type="ECO:0000313" key="8">
    <source>
        <dbReference type="Proteomes" id="UP000620156"/>
    </source>
</evidence>
<feature type="transmembrane region" description="Helical" evidence="5">
    <location>
        <begin position="359"/>
        <end position="382"/>
    </location>
</feature>
<evidence type="ECO:0000259" key="6">
    <source>
        <dbReference type="PROSITE" id="PS50109"/>
    </source>
</evidence>
<gene>
    <name evidence="7" type="ORF">GCM10010145_59970</name>
</gene>
<dbReference type="GO" id="GO:0000155">
    <property type="term" value="F:phosphorelay sensor kinase activity"/>
    <property type="evidence" value="ECO:0007669"/>
    <property type="project" value="InterPro"/>
</dbReference>
<feature type="transmembrane region" description="Helical" evidence="5">
    <location>
        <begin position="326"/>
        <end position="347"/>
    </location>
</feature>
<dbReference type="GO" id="GO:0016020">
    <property type="term" value="C:membrane"/>
    <property type="evidence" value="ECO:0007669"/>
    <property type="project" value="InterPro"/>
</dbReference>
<reference evidence="7" key="1">
    <citation type="journal article" date="2014" name="Int. J. Syst. Evol. Microbiol.">
        <title>Complete genome sequence of Corynebacterium casei LMG S-19264T (=DSM 44701T), isolated from a smear-ripened cheese.</title>
        <authorList>
            <consortium name="US DOE Joint Genome Institute (JGI-PGF)"/>
            <person name="Walter F."/>
            <person name="Albersmeier A."/>
            <person name="Kalinowski J."/>
            <person name="Ruckert C."/>
        </authorList>
    </citation>
    <scope>NUCLEOTIDE SEQUENCE</scope>
    <source>
        <strain evidence="7">JCM 3131</strain>
    </source>
</reference>
<organism evidence="7 8">
    <name type="scientific">Streptomyces ruber</name>
    <dbReference type="NCBI Taxonomy" id="83378"/>
    <lineage>
        <taxon>Bacteria</taxon>
        <taxon>Bacillati</taxon>
        <taxon>Actinomycetota</taxon>
        <taxon>Actinomycetes</taxon>
        <taxon>Kitasatosporales</taxon>
        <taxon>Streptomycetaceae</taxon>
        <taxon>Streptomyces</taxon>
    </lineage>
</organism>
<feature type="transmembrane region" description="Helical" evidence="5">
    <location>
        <begin position="266"/>
        <end position="283"/>
    </location>
</feature>
<evidence type="ECO:0000256" key="3">
    <source>
        <dbReference type="ARBA" id="ARBA00023012"/>
    </source>
</evidence>
<dbReference type="InterPro" id="IPR029016">
    <property type="entry name" value="GAF-like_dom_sf"/>
</dbReference>
<proteinExistence type="predicted"/>
<feature type="transmembrane region" description="Helical" evidence="5">
    <location>
        <begin position="158"/>
        <end position="181"/>
    </location>
</feature>
<feature type="transmembrane region" description="Helical" evidence="5">
    <location>
        <begin position="193"/>
        <end position="218"/>
    </location>
</feature>
<name>A0A918EYV8_9ACTN</name>
<dbReference type="InterPro" id="IPR050482">
    <property type="entry name" value="Sensor_HK_TwoCompSys"/>
</dbReference>
<dbReference type="Pfam" id="PF02518">
    <property type="entry name" value="HATPase_c"/>
    <property type="match status" value="1"/>
</dbReference>
<keyword evidence="5" id="KW-0472">Membrane</keyword>
<feature type="region of interest" description="Disordered" evidence="4">
    <location>
        <begin position="700"/>
        <end position="719"/>
    </location>
</feature>
<feature type="domain" description="Histidine kinase" evidence="6">
    <location>
        <begin position="674"/>
        <end position="781"/>
    </location>
</feature>
<keyword evidence="8" id="KW-1185">Reference proteome</keyword>
<feature type="transmembrane region" description="Helical" evidence="5">
    <location>
        <begin position="295"/>
        <end position="314"/>
    </location>
</feature>
<keyword evidence="1" id="KW-0808">Transferase</keyword>
<keyword evidence="5" id="KW-0812">Transmembrane</keyword>
<dbReference type="Gene3D" id="3.30.565.10">
    <property type="entry name" value="Histidine kinase-like ATPase, C-terminal domain"/>
    <property type="match status" value="1"/>
</dbReference>
<evidence type="ECO:0000313" key="7">
    <source>
        <dbReference type="EMBL" id="GGQ82267.1"/>
    </source>
</evidence>
<dbReference type="Gene3D" id="3.30.450.40">
    <property type="match status" value="1"/>
</dbReference>
<dbReference type="SUPFAM" id="SSF55781">
    <property type="entry name" value="GAF domain-like"/>
    <property type="match status" value="1"/>
</dbReference>
<dbReference type="PROSITE" id="PS51257">
    <property type="entry name" value="PROKAR_LIPOPROTEIN"/>
    <property type="match status" value="1"/>
</dbReference>
<feature type="transmembrane region" description="Helical" evidence="5">
    <location>
        <begin position="230"/>
        <end position="254"/>
    </location>
</feature>
<accession>A0A918EYV8</accession>
<dbReference type="InterPro" id="IPR005467">
    <property type="entry name" value="His_kinase_dom"/>
</dbReference>